<organism evidence="1 2">
    <name type="scientific">Brassica carinata</name>
    <name type="common">Ethiopian mustard</name>
    <name type="synonym">Abyssinian cabbage</name>
    <dbReference type="NCBI Taxonomy" id="52824"/>
    <lineage>
        <taxon>Eukaryota</taxon>
        <taxon>Viridiplantae</taxon>
        <taxon>Streptophyta</taxon>
        <taxon>Embryophyta</taxon>
        <taxon>Tracheophyta</taxon>
        <taxon>Spermatophyta</taxon>
        <taxon>Magnoliopsida</taxon>
        <taxon>eudicotyledons</taxon>
        <taxon>Gunneridae</taxon>
        <taxon>Pentapetalae</taxon>
        <taxon>rosids</taxon>
        <taxon>malvids</taxon>
        <taxon>Brassicales</taxon>
        <taxon>Brassicaceae</taxon>
        <taxon>Brassiceae</taxon>
        <taxon>Brassica</taxon>
    </lineage>
</organism>
<reference evidence="1 2" key="1">
    <citation type="submission" date="2020-02" db="EMBL/GenBank/DDBJ databases">
        <authorList>
            <person name="Ma Q."/>
            <person name="Huang Y."/>
            <person name="Song X."/>
            <person name="Pei D."/>
        </authorList>
    </citation>
    <scope>NUCLEOTIDE SEQUENCE [LARGE SCALE GENOMIC DNA]</scope>
    <source>
        <strain evidence="1">Sxm20200214</strain>
        <tissue evidence="1">Leaf</tissue>
    </source>
</reference>
<evidence type="ECO:0000313" key="2">
    <source>
        <dbReference type="Proteomes" id="UP000886595"/>
    </source>
</evidence>
<name>A0A8X7TSI7_BRACI</name>
<dbReference type="EMBL" id="JAAMPC010000016">
    <property type="protein sequence ID" value="KAG2251956.1"/>
    <property type="molecule type" value="Genomic_DNA"/>
</dbReference>
<evidence type="ECO:0000313" key="1">
    <source>
        <dbReference type="EMBL" id="KAG2251956.1"/>
    </source>
</evidence>
<gene>
    <name evidence="1" type="ORF">Bca52824_082092</name>
</gene>
<comment type="caution">
    <text evidence="1">The sequence shown here is derived from an EMBL/GenBank/DDBJ whole genome shotgun (WGS) entry which is preliminary data.</text>
</comment>
<protein>
    <submittedName>
        <fullName evidence="1">Uncharacterized protein</fullName>
    </submittedName>
</protein>
<proteinExistence type="predicted"/>
<dbReference type="AlphaFoldDB" id="A0A8X7TSI7"/>
<sequence>MPSSCLESSTALVLFQTKGLIRKVPKNVFWKSHGSKTISCPFFQAVCGSLGVSSGTMAYVDDTGSAEISSETEVINSWFCSSKDGRVVWVSLNCFSTSIIT</sequence>
<dbReference type="Proteomes" id="UP000886595">
    <property type="component" value="Unassembled WGS sequence"/>
</dbReference>
<accession>A0A8X7TSI7</accession>
<keyword evidence="2" id="KW-1185">Reference proteome</keyword>